<dbReference type="PANTHER" id="PTHR30480">
    <property type="entry name" value="BETA-HEXOSAMINIDASE-RELATED"/>
    <property type="match status" value="1"/>
</dbReference>
<dbReference type="Pfam" id="PF00933">
    <property type="entry name" value="Glyco_hydro_3"/>
    <property type="match status" value="1"/>
</dbReference>
<dbReference type="PROSITE" id="PS00775">
    <property type="entry name" value="GLYCOSYL_HYDROL_F3"/>
    <property type="match status" value="1"/>
</dbReference>
<gene>
    <name evidence="7" type="primary">nagZ</name>
    <name evidence="7" type="ORF">ACFSQZ_10475</name>
</gene>
<dbReference type="InterPro" id="IPR001764">
    <property type="entry name" value="Glyco_hydro_3_N"/>
</dbReference>
<dbReference type="InterPro" id="IPR036962">
    <property type="entry name" value="Glyco_hydro_3_N_sf"/>
</dbReference>
<dbReference type="InterPro" id="IPR017853">
    <property type="entry name" value="GH"/>
</dbReference>
<organism evidence="7 8">
    <name type="scientific">Rubritalea spongiae</name>
    <dbReference type="NCBI Taxonomy" id="430797"/>
    <lineage>
        <taxon>Bacteria</taxon>
        <taxon>Pseudomonadati</taxon>
        <taxon>Verrucomicrobiota</taxon>
        <taxon>Verrucomicrobiia</taxon>
        <taxon>Verrucomicrobiales</taxon>
        <taxon>Rubritaleaceae</taxon>
        <taxon>Rubritalea</taxon>
    </lineage>
</organism>
<dbReference type="SUPFAM" id="SSF51445">
    <property type="entry name" value="(Trans)glycosidases"/>
    <property type="match status" value="1"/>
</dbReference>
<evidence type="ECO:0000313" key="8">
    <source>
        <dbReference type="Proteomes" id="UP001597297"/>
    </source>
</evidence>
<evidence type="ECO:0000256" key="1">
    <source>
        <dbReference type="ARBA" id="ARBA00001231"/>
    </source>
</evidence>
<dbReference type="EC" id="3.2.1.52" evidence="3"/>
<evidence type="ECO:0000256" key="4">
    <source>
        <dbReference type="ARBA" id="ARBA00022801"/>
    </source>
</evidence>
<feature type="domain" description="Glycoside hydrolase family 3 N-terminal" evidence="6">
    <location>
        <begin position="5"/>
        <end position="312"/>
    </location>
</feature>
<dbReference type="PANTHER" id="PTHR30480:SF13">
    <property type="entry name" value="BETA-HEXOSAMINIDASE"/>
    <property type="match status" value="1"/>
</dbReference>
<evidence type="ECO:0000256" key="3">
    <source>
        <dbReference type="ARBA" id="ARBA00012663"/>
    </source>
</evidence>
<dbReference type="RefSeq" id="WP_377092809.1">
    <property type="nucleotide sequence ID" value="NZ_JBHSJM010000001.1"/>
</dbReference>
<comment type="similarity">
    <text evidence="2">Belongs to the glycosyl hydrolase 3 family.</text>
</comment>
<accession>A0ABW5E388</accession>
<dbReference type="Gene3D" id="3.20.20.300">
    <property type="entry name" value="Glycoside hydrolase, family 3, N-terminal domain"/>
    <property type="match status" value="1"/>
</dbReference>
<keyword evidence="4 7" id="KW-0378">Hydrolase</keyword>
<name>A0ABW5E388_9BACT</name>
<dbReference type="Proteomes" id="UP001597297">
    <property type="component" value="Unassembled WGS sequence"/>
</dbReference>
<dbReference type="NCBIfam" id="NF003740">
    <property type="entry name" value="PRK05337.1"/>
    <property type="match status" value="1"/>
</dbReference>
<dbReference type="GO" id="GO:0004563">
    <property type="term" value="F:beta-N-acetylhexosaminidase activity"/>
    <property type="evidence" value="ECO:0007669"/>
    <property type="project" value="UniProtKB-EC"/>
</dbReference>
<proteinExistence type="inferred from homology"/>
<evidence type="ECO:0000256" key="5">
    <source>
        <dbReference type="ARBA" id="ARBA00023295"/>
    </source>
</evidence>
<keyword evidence="8" id="KW-1185">Reference proteome</keyword>
<dbReference type="InterPro" id="IPR050226">
    <property type="entry name" value="NagZ_Beta-hexosaminidase"/>
</dbReference>
<reference evidence="8" key="1">
    <citation type="journal article" date="2019" name="Int. J. Syst. Evol. Microbiol.">
        <title>The Global Catalogue of Microorganisms (GCM) 10K type strain sequencing project: providing services to taxonomists for standard genome sequencing and annotation.</title>
        <authorList>
            <consortium name="The Broad Institute Genomics Platform"/>
            <consortium name="The Broad Institute Genome Sequencing Center for Infectious Disease"/>
            <person name="Wu L."/>
            <person name="Ma J."/>
        </authorList>
    </citation>
    <scope>NUCLEOTIDE SEQUENCE [LARGE SCALE GENOMIC DNA]</scope>
    <source>
        <strain evidence="8">JCM 16545</strain>
    </source>
</reference>
<dbReference type="InterPro" id="IPR019800">
    <property type="entry name" value="Glyco_hydro_3_AS"/>
</dbReference>
<sequence>MYGQLLLLGIKGTELSSNEKHYLSRIQPGGFVLFGRNVESPEQVRALTDSLRDICDVPPIIAIDQEGGRVTRTKEIGNTPPSAEQLRIAGKPESLAWHGIQTGQLLSLLGINMNLAPVLDIAYESDTDNALRGRCYGRDAQEVINNAGVYNRNLRRMKTLTCGKHFPSCGLADVDPHHKLPTSHKTKEELLASDLLPYTALWPEMNGILTAHTHFSELDPETPGLPASLSYNVVTRLLREQLGYNGLIMTDDLDMGAIINTYGRGTDVQMAIKAGNDMALICHQTDTAEKALEALNELSLFDVQASLKRVRKVKKKLPKFPAFDQKRWDKVDEEIMELRIEVLGEEAARGDQNDSIANSRSPVEDY</sequence>
<evidence type="ECO:0000313" key="7">
    <source>
        <dbReference type="EMBL" id="MFD2276896.1"/>
    </source>
</evidence>
<keyword evidence="5 7" id="KW-0326">Glycosidase</keyword>
<evidence type="ECO:0000259" key="6">
    <source>
        <dbReference type="Pfam" id="PF00933"/>
    </source>
</evidence>
<evidence type="ECO:0000256" key="2">
    <source>
        <dbReference type="ARBA" id="ARBA00005336"/>
    </source>
</evidence>
<dbReference type="EMBL" id="JBHUJC010000034">
    <property type="protein sequence ID" value="MFD2276896.1"/>
    <property type="molecule type" value="Genomic_DNA"/>
</dbReference>
<comment type="catalytic activity">
    <reaction evidence="1">
        <text>Hydrolysis of terminal non-reducing N-acetyl-D-hexosamine residues in N-acetyl-beta-D-hexosaminides.</text>
        <dbReference type="EC" id="3.2.1.52"/>
    </reaction>
</comment>
<comment type="caution">
    <text evidence="7">The sequence shown here is derived from an EMBL/GenBank/DDBJ whole genome shotgun (WGS) entry which is preliminary data.</text>
</comment>
<protein>
    <recommendedName>
        <fullName evidence="3">beta-N-acetylhexosaminidase</fullName>
        <ecNumber evidence="3">3.2.1.52</ecNumber>
    </recommendedName>
</protein>